<sequence>DFFRRLSAGPVGEKIMKLPDNCYMPDMSDLAKHPLIPALALSLMFSKGDQFSEKAALYLRNFIRLIDKSITEYLEARKMILLQIEEKNRSSEEMQKNGRVLYILSFVDHAENCVNTIRRLLHLLGSIKNERMSPSIPKIPRKLIEAHRNIIKNIRDTIEHVNEKIQKDEHSKGEPIMLSLAEDEKSMVICKQNLGFCDLESVIRNFYDIGKYLIQCYRK</sequence>
<comment type="caution">
    <text evidence="1">The sequence shown here is derived from an EMBL/GenBank/DDBJ whole genome shotgun (WGS) entry which is preliminary data.</text>
</comment>
<reference evidence="1" key="1">
    <citation type="journal article" date="2014" name="Front. Microbiol.">
        <title>High frequency of phylogenetically diverse reductive dehalogenase-homologous genes in deep subseafloor sedimentary metagenomes.</title>
        <authorList>
            <person name="Kawai M."/>
            <person name="Futagami T."/>
            <person name="Toyoda A."/>
            <person name="Takaki Y."/>
            <person name="Nishi S."/>
            <person name="Hori S."/>
            <person name="Arai W."/>
            <person name="Tsubouchi T."/>
            <person name="Morono Y."/>
            <person name="Uchiyama I."/>
            <person name="Ito T."/>
            <person name="Fujiyama A."/>
            <person name="Inagaki F."/>
            <person name="Takami H."/>
        </authorList>
    </citation>
    <scope>NUCLEOTIDE SEQUENCE</scope>
    <source>
        <strain evidence="1">Expedition CK06-06</strain>
    </source>
</reference>
<dbReference type="AlphaFoldDB" id="X1H4A8"/>
<organism evidence="1">
    <name type="scientific">marine sediment metagenome</name>
    <dbReference type="NCBI Taxonomy" id="412755"/>
    <lineage>
        <taxon>unclassified sequences</taxon>
        <taxon>metagenomes</taxon>
        <taxon>ecological metagenomes</taxon>
    </lineage>
</organism>
<accession>X1H4A8</accession>
<evidence type="ECO:0000313" key="1">
    <source>
        <dbReference type="EMBL" id="GAH51930.1"/>
    </source>
</evidence>
<feature type="non-terminal residue" evidence="1">
    <location>
        <position position="1"/>
    </location>
</feature>
<name>X1H4A8_9ZZZZ</name>
<dbReference type="EMBL" id="BARU01018052">
    <property type="protein sequence ID" value="GAH51930.1"/>
    <property type="molecule type" value="Genomic_DNA"/>
</dbReference>
<gene>
    <name evidence="1" type="ORF">S03H2_29877</name>
</gene>
<proteinExistence type="predicted"/>
<protein>
    <submittedName>
        <fullName evidence="1">Uncharacterized protein</fullName>
    </submittedName>
</protein>